<dbReference type="Proteomes" id="UP000183940">
    <property type="component" value="Unassembled WGS sequence"/>
</dbReference>
<evidence type="ECO:0000256" key="1">
    <source>
        <dbReference type="SAM" id="Phobius"/>
    </source>
</evidence>
<evidence type="ECO:0000313" key="3">
    <source>
        <dbReference type="Proteomes" id="UP000183940"/>
    </source>
</evidence>
<dbReference type="EMBL" id="MLAW01000002">
    <property type="protein sequence ID" value="OJJ27380.1"/>
    <property type="molecule type" value="Genomic_DNA"/>
</dbReference>
<evidence type="ECO:0000313" key="2">
    <source>
        <dbReference type="EMBL" id="OJJ27380.1"/>
    </source>
</evidence>
<keyword evidence="1" id="KW-0812">Transmembrane</keyword>
<gene>
    <name evidence="2" type="ORF">BI308_02570</name>
</gene>
<keyword evidence="1" id="KW-1133">Transmembrane helix</keyword>
<keyword evidence="3" id="KW-1185">Reference proteome</keyword>
<protein>
    <submittedName>
        <fullName evidence="2">Uncharacterized protein</fullName>
    </submittedName>
</protein>
<dbReference type="AlphaFoldDB" id="A0A1L9QXG0"/>
<sequence length="182" mass="20693">MTQRPGTGVMHFIRWYTPIQYQNLKLLTGEYKKAKLLFQKLQREEGLMDDKEEMTLLKAILESLMKQLPVAITEVQQAEGVERRLHHNLESLSNIVNVFKRDILKEVNENKSYIRGLVQGNQSKINSLGTDNQKLLNKVNELSGQFGIFETEIKTRIDTLIKVGDLLGGLISLAIAALALMK</sequence>
<comment type="caution">
    <text evidence="2">The sequence shown here is derived from an EMBL/GenBank/DDBJ whole genome shotgun (WGS) entry which is preliminary data.</text>
</comment>
<feature type="transmembrane region" description="Helical" evidence="1">
    <location>
        <begin position="163"/>
        <end position="181"/>
    </location>
</feature>
<organism evidence="2 3">
    <name type="scientific">Roseofilum reptotaenium AO1-A</name>
    <dbReference type="NCBI Taxonomy" id="1925591"/>
    <lineage>
        <taxon>Bacteria</taxon>
        <taxon>Bacillati</taxon>
        <taxon>Cyanobacteriota</taxon>
        <taxon>Cyanophyceae</taxon>
        <taxon>Desertifilales</taxon>
        <taxon>Desertifilaceae</taxon>
        <taxon>Roseofilum</taxon>
    </lineage>
</organism>
<reference evidence="2" key="1">
    <citation type="submission" date="2016-10" db="EMBL/GenBank/DDBJ databases">
        <title>CRISPR-Cas defence system in Roseofilum reptotaenium: evidence of a bacteriophage-cyanobacterium arms race in the coral black band disease.</title>
        <authorList>
            <person name="Buerger P."/>
            <person name="Wood-Charlson E.M."/>
            <person name="Weynberg K.D."/>
            <person name="Willis B."/>
            <person name="Van Oppen M.J."/>
        </authorList>
    </citation>
    <scope>NUCLEOTIDE SEQUENCE [LARGE SCALE GENOMIC DNA]</scope>
    <source>
        <strain evidence="2">AO1-A</strain>
    </source>
</reference>
<proteinExistence type="predicted"/>
<keyword evidence="1" id="KW-0472">Membrane</keyword>
<accession>A0A1L9QXG0</accession>
<name>A0A1L9QXG0_9CYAN</name>